<feature type="transmembrane region" description="Helical" evidence="6">
    <location>
        <begin position="242"/>
        <end position="259"/>
    </location>
</feature>
<evidence type="ECO:0000313" key="8">
    <source>
        <dbReference type="Proteomes" id="UP000251891"/>
    </source>
</evidence>
<name>A0A365HD62_9ACTN</name>
<evidence type="ECO:0000256" key="3">
    <source>
        <dbReference type="ARBA" id="ARBA00022692"/>
    </source>
</evidence>
<dbReference type="PANTHER" id="PTHR43370">
    <property type="entry name" value="SUGAR ABC TRANSPORTER INTEGRAL MEMBRANE PROTEIN-RELATED"/>
    <property type="match status" value="1"/>
</dbReference>
<gene>
    <name evidence="7" type="ORF">DPM19_04695</name>
</gene>
<proteinExistence type="predicted"/>
<dbReference type="GO" id="GO:0005886">
    <property type="term" value="C:plasma membrane"/>
    <property type="evidence" value="ECO:0007669"/>
    <property type="project" value="UniProtKB-SubCell"/>
</dbReference>
<feature type="transmembrane region" description="Helical" evidence="6">
    <location>
        <begin position="213"/>
        <end position="235"/>
    </location>
</feature>
<feature type="transmembrane region" description="Helical" evidence="6">
    <location>
        <begin position="61"/>
        <end position="83"/>
    </location>
</feature>
<dbReference type="EMBL" id="QLYX01000002">
    <property type="protein sequence ID" value="RAY16203.1"/>
    <property type="molecule type" value="Genomic_DNA"/>
</dbReference>
<dbReference type="Proteomes" id="UP000251891">
    <property type="component" value="Unassembled WGS sequence"/>
</dbReference>
<dbReference type="PANTHER" id="PTHR43370:SF2">
    <property type="entry name" value="ABC TRANSPORTER PERMEASE PROTEIN"/>
    <property type="match status" value="1"/>
</dbReference>
<evidence type="ECO:0000313" key="7">
    <source>
        <dbReference type="EMBL" id="RAY16203.1"/>
    </source>
</evidence>
<keyword evidence="8" id="KW-1185">Reference proteome</keyword>
<evidence type="ECO:0000256" key="1">
    <source>
        <dbReference type="ARBA" id="ARBA00004651"/>
    </source>
</evidence>
<evidence type="ECO:0000256" key="5">
    <source>
        <dbReference type="ARBA" id="ARBA00023136"/>
    </source>
</evidence>
<keyword evidence="2" id="KW-1003">Cell membrane</keyword>
<feature type="transmembrane region" description="Helical" evidence="6">
    <location>
        <begin position="179"/>
        <end position="201"/>
    </location>
</feature>
<dbReference type="InterPro" id="IPR001851">
    <property type="entry name" value="ABC_transp_permease"/>
</dbReference>
<comment type="caution">
    <text evidence="7">The sequence shown here is derived from an EMBL/GenBank/DDBJ whole genome shotgun (WGS) entry which is preliminary data.</text>
</comment>
<feature type="transmembrane region" description="Helical" evidence="6">
    <location>
        <begin position="90"/>
        <end position="112"/>
    </location>
</feature>
<dbReference type="GO" id="GO:0022857">
    <property type="term" value="F:transmembrane transporter activity"/>
    <property type="evidence" value="ECO:0007669"/>
    <property type="project" value="InterPro"/>
</dbReference>
<accession>A0A365HD62</accession>
<dbReference type="CDD" id="cd06580">
    <property type="entry name" value="TM_PBP1_transp_TpRbsC_like"/>
    <property type="match status" value="1"/>
</dbReference>
<organism evidence="7 8">
    <name type="scientific">Actinomadura craniellae</name>
    <dbReference type="NCBI Taxonomy" id="2231787"/>
    <lineage>
        <taxon>Bacteria</taxon>
        <taxon>Bacillati</taxon>
        <taxon>Actinomycetota</taxon>
        <taxon>Actinomycetes</taxon>
        <taxon>Streptosporangiales</taxon>
        <taxon>Thermomonosporaceae</taxon>
        <taxon>Actinomadura</taxon>
    </lineage>
</organism>
<evidence type="ECO:0000256" key="2">
    <source>
        <dbReference type="ARBA" id="ARBA00022475"/>
    </source>
</evidence>
<dbReference type="Pfam" id="PF02653">
    <property type="entry name" value="BPD_transp_2"/>
    <property type="match status" value="1"/>
</dbReference>
<keyword evidence="3 6" id="KW-0812">Transmembrane</keyword>
<dbReference type="AlphaFoldDB" id="A0A365HD62"/>
<reference evidence="7 8" key="1">
    <citation type="submission" date="2018-06" db="EMBL/GenBank/DDBJ databases">
        <title>Actinomadura craniellae sp. nov. isolated from marine sponge Craniella sp.</title>
        <authorList>
            <person name="Li L."/>
            <person name="Xu Q.H."/>
            <person name="Lin H.W."/>
            <person name="Lu Y.H."/>
        </authorList>
    </citation>
    <scope>NUCLEOTIDE SEQUENCE [LARGE SCALE GENOMIC DNA]</scope>
    <source>
        <strain evidence="7 8">LHW63021</strain>
    </source>
</reference>
<keyword evidence="5 6" id="KW-0472">Membrane</keyword>
<feature type="transmembrane region" description="Helical" evidence="6">
    <location>
        <begin position="142"/>
        <end position="158"/>
    </location>
</feature>
<protein>
    <submittedName>
        <fullName evidence="7">ABC transporter permease</fullName>
    </submittedName>
</protein>
<keyword evidence="4 6" id="KW-1133">Transmembrane helix</keyword>
<comment type="subcellular location">
    <subcellularLocation>
        <location evidence="1">Cell membrane</location>
        <topology evidence="1">Multi-pass membrane protein</topology>
    </subcellularLocation>
</comment>
<feature type="transmembrane region" description="Helical" evidence="6">
    <location>
        <begin position="271"/>
        <end position="289"/>
    </location>
</feature>
<dbReference type="RefSeq" id="WP_111863542.1">
    <property type="nucleotide sequence ID" value="NZ_QLYX01000002.1"/>
</dbReference>
<dbReference type="OrthoDB" id="9792579at2"/>
<evidence type="ECO:0000256" key="4">
    <source>
        <dbReference type="ARBA" id="ARBA00022989"/>
    </source>
</evidence>
<sequence length="306" mass="31672">MSDLITDVLSGGVRGGTAIMLAALGETLAERAGVVNLGTEGCLLVGALAGYAVAAETGNPWAGLVAGALAGAGLALLHAALVIWRRADQFATGLTLMFLGLGLTSLFGAAYVGKAAPGFAPVEVPLLADLPLLGPVLFQHDPVTYASYLVAPLMWWWLRRTRSGLLVRTAGERADVLPLYGYRAGLIRGSAVVAGGALAGLGGAQLSTAYAHAWFEGMTAGRGFIAVALVIFAAWRPLRVVAGAYLFGAMLAVAPVLQARGHALNQFALDALPFVITLLILAVIGRRTLRAAPQELRRVFESSSTS</sequence>
<evidence type="ECO:0000256" key="6">
    <source>
        <dbReference type="SAM" id="Phobius"/>
    </source>
</evidence>